<evidence type="ECO:0000313" key="5">
    <source>
        <dbReference type="EMBL" id="QHC54279.1"/>
    </source>
</evidence>
<accession>A0AAE6RGU7</accession>
<dbReference type="InterPro" id="IPR018060">
    <property type="entry name" value="HTH_AraC"/>
</dbReference>
<feature type="domain" description="HTH araC/xylS-type" evidence="4">
    <location>
        <begin position="204"/>
        <end position="288"/>
    </location>
</feature>
<dbReference type="EMBL" id="CP047186">
    <property type="protein sequence ID" value="QHC54279.1"/>
    <property type="molecule type" value="Genomic_DNA"/>
</dbReference>
<dbReference type="RefSeq" id="WP_132504644.1">
    <property type="nucleotide sequence ID" value="NZ_CP047186.1"/>
</dbReference>
<name>A0AAE6RGU7_9MICO</name>
<keyword evidence="1" id="KW-0805">Transcription regulation</keyword>
<dbReference type="PANTHER" id="PTHR46796">
    <property type="entry name" value="HTH-TYPE TRANSCRIPTIONAL ACTIVATOR RHAS-RELATED"/>
    <property type="match status" value="1"/>
</dbReference>
<proteinExistence type="predicted"/>
<gene>
    <name evidence="5" type="ORF">GSU10_00465</name>
</gene>
<dbReference type="GO" id="GO:0043565">
    <property type="term" value="F:sequence-specific DNA binding"/>
    <property type="evidence" value="ECO:0007669"/>
    <property type="project" value="InterPro"/>
</dbReference>
<dbReference type="KEGG" id="rte:GSU10_00465"/>
<evidence type="ECO:0000256" key="1">
    <source>
        <dbReference type="ARBA" id="ARBA00023015"/>
    </source>
</evidence>
<dbReference type="PROSITE" id="PS01124">
    <property type="entry name" value="HTH_ARAC_FAMILY_2"/>
    <property type="match status" value="1"/>
</dbReference>
<dbReference type="SMART" id="SM00342">
    <property type="entry name" value="HTH_ARAC"/>
    <property type="match status" value="1"/>
</dbReference>
<dbReference type="Gene3D" id="1.10.10.60">
    <property type="entry name" value="Homeodomain-like"/>
    <property type="match status" value="1"/>
</dbReference>
<keyword evidence="2" id="KW-0238">DNA-binding</keyword>
<protein>
    <recommendedName>
        <fullName evidence="4">HTH araC/xylS-type domain-containing protein</fullName>
    </recommendedName>
</protein>
<keyword evidence="3" id="KW-0804">Transcription</keyword>
<evidence type="ECO:0000256" key="3">
    <source>
        <dbReference type="ARBA" id="ARBA00023163"/>
    </source>
</evidence>
<organism evidence="5 6">
    <name type="scientific">Rathayibacter tanaceti</name>
    <dbReference type="NCBI Taxonomy" id="1671680"/>
    <lineage>
        <taxon>Bacteria</taxon>
        <taxon>Bacillati</taxon>
        <taxon>Actinomycetota</taxon>
        <taxon>Actinomycetes</taxon>
        <taxon>Micrococcales</taxon>
        <taxon>Microbacteriaceae</taxon>
        <taxon>Rathayibacter</taxon>
    </lineage>
</organism>
<dbReference type="Proteomes" id="UP000465031">
    <property type="component" value="Chromosome"/>
</dbReference>
<dbReference type="GO" id="GO:0003700">
    <property type="term" value="F:DNA-binding transcription factor activity"/>
    <property type="evidence" value="ECO:0007669"/>
    <property type="project" value="InterPro"/>
</dbReference>
<sequence length="303" mass="32615">MTFREHRPAPRGINLAAQAAARWMTGFGWSTRGSTAGLRVFGNVLDDEDFTIARVWHTARRVDRRSERWGVAVVLVVEGTLSVRSDGFHAILSEGQGLVHRTSSALSVESEQPHGTVEVLLGNDYLDRYWNDVPERPVVLGTDLASSRVLLATTMSTLSSTVKPGDDHWQPLRAAVENVVDALLIETGPQLGSSAPADSARVVRRAMSVIRDRASESSFDVDALAAELSLSRSALYAAFARTGRTPARAIRAARTAEARAMLARRPSPSSSDLSDVARLSGLGTSRRLRAALDSEARSSGAGN</sequence>
<evidence type="ECO:0000256" key="2">
    <source>
        <dbReference type="ARBA" id="ARBA00023125"/>
    </source>
</evidence>
<reference evidence="6" key="1">
    <citation type="submission" date="2019-12" db="EMBL/GenBank/DDBJ databases">
        <title>Complete and draft genome sequences of new strains and members of some known species of the genus Rathayibacter isolated from plants.</title>
        <authorList>
            <person name="Tarlachkov S.V."/>
            <person name="Starodumova I.P."/>
            <person name="Dorofeeva L.V."/>
            <person name="Prisyazhnaya N.V."/>
            <person name="Leyn S."/>
            <person name="Zlamal J."/>
            <person name="Elan M."/>
            <person name="Osterman A.L."/>
            <person name="Nadler S."/>
            <person name="Subbotin S.A."/>
            <person name="Evtushenko L.I."/>
        </authorList>
    </citation>
    <scope>NUCLEOTIDE SEQUENCE [LARGE SCALE GENOMIC DNA]</scope>
    <source>
        <strain evidence="6">VKM Ac-2761</strain>
    </source>
</reference>
<evidence type="ECO:0000313" key="6">
    <source>
        <dbReference type="Proteomes" id="UP000465031"/>
    </source>
</evidence>
<evidence type="ECO:0000259" key="4">
    <source>
        <dbReference type="PROSITE" id="PS01124"/>
    </source>
</evidence>
<dbReference type="InterPro" id="IPR050204">
    <property type="entry name" value="AraC_XylS_family_regulators"/>
</dbReference>
<dbReference type="AlphaFoldDB" id="A0AAE6RGU7"/>